<evidence type="ECO:0000256" key="1">
    <source>
        <dbReference type="ARBA" id="ARBA00004651"/>
    </source>
</evidence>
<dbReference type="CDD" id="cd06261">
    <property type="entry name" value="TM_PBP2"/>
    <property type="match status" value="1"/>
</dbReference>
<dbReference type="PANTHER" id="PTHR43744:SF12">
    <property type="entry name" value="ABC TRANSPORTER PERMEASE PROTEIN MG189-RELATED"/>
    <property type="match status" value="1"/>
</dbReference>
<evidence type="ECO:0000256" key="2">
    <source>
        <dbReference type="ARBA" id="ARBA00022448"/>
    </source>
</evidence>
<keyword evidence="6 7" id="KW-0472">Membrane</keyword>
<keyword evidence="3" id="KW-1003">Cell membrane</keyword>
<accession>A0ABU9BRV0</accession>
<keyword evidence="4 7" id="KW-0812">Transmembrane</keyword>
<comment type="caution">
    <text evidence="9">The sequence shown here is derived from an EMBL/GenBank/DDBJ whole genome shotgun (WGS) entry which is preliminary data.</text>
</comment>
<evidence type="ECO:0000256" key="5">
    <source>
        <dbReference type="ARBA" id="ARBA00022989"/>
    </source>
</evidence>
<dbReference type="Pfam" id="PF00528">
    <property type="entry name" value="BPD_transp_1"/>
    <property type="match status" value="1"/>
</dbReference>
<dbReference type="InterPro" id="IPR035906">
    <property type="entry name" value="MetI-like_sf"/>
</dbReference>
<keyword evidence="2 7" id="KW-0813">Transport</keyword>
<dbReference type="PANTHER" id="PTHR43744">
    <property type="entry name" value="ABC TRANSPORTER PERMEASE PROTEIN MG189-RELATED-RELATED"/>
    <property type="match status" value="1"/>
</dbReference>
<evidence type="ECO:0000313" key="9">
    <source>
        <dbReference type="EMBL" id="MEK8031228.1"/>
    </source>
</evidence>
<protein>
    <submittedName>
        <fullName evidence="9">Carbohydrate ABC transporter permease</fullName>
    </submittedName>
</protein>
<evidence type="ECO:0000256" key="4">
    <source>
        <dbReference type="ARBA" id="ARBA00022692"/>
    </source>
</evidence>
<sequence>MSVDVPSSRWLAVAKWPLWLLVASMLLPYYWMLTGSFKTVSELVRKPPTYWVEEPTLKSFHNPDWVDSSADPQKQAGVSQVNVDGHGFARFYLNSLLVTVFVTAVSLLAASFVAFVLAKRPFPGSRWLFNLLLLSMMVPWEVTIVPNFVTVAKLGWINSYAALLVPGLAKAHVVFYFRQAIVSIPDELIDAATMDGAGTLRTWWSVVLPLLRPSLAAIGIPVAIGEWNNFLWPLLVINDAQYMTLPLELGKMAGNLTFAPQTAAVLMAGSLLASLPAVVAFLLLQRQFVDGLTAGATKG</sequence>
<evidence type="ECO:0000256" key="7">
    <source>
        <dbReference type="RuleBase" id="RU363032"/>
    </source>
</evidence>
<dbReference type="EMBL" id="JBBUTG010000005">
    <property type="protein sequence ID" value="MEK8031228.1"/>
    <property type="molecule type" value="Genomic_DNA"/>
</dbReference>
<dbReference type="InterPro" id="IPR000515">
    <property type="entry name" value="MetI-like"/>
</dbReference>
<feature type="transmembrane region" description="Helical" evidence="7">
    <location>
        <begin position="263"/>
        <end position="284"/>
    </location>
</feature>
<evidence type="ECO:0000259" key="8">
    <source>
        <dbReference type="PROSITE" id="PS50928"/>
    </source>
</evidence>
<feature type="transmembrane region" description="Helical" evidence="7">
    <location>
        <begin position="155"/>
        <end position="177"/>
    </location>
</feature>
<evidence type="ECO:0000256" key="6">
    <source>
        <dbReference type="ARBA" id="ARBA00023136"/>
    </source>
</evidence>
<keyword evidence="10" id="KW-1185">Reference proteome</keyword>
<feature type="domain" description="ABC transmembrane type-1" evidence="8">
    <location>
        <begin position="92"/>
        <end position="284"/>
    </location>
</feature>
<proteinExistence type="inferred from homology"/>
<evidence type="ECO:0000313" key="10">
    <source>
        <dbReference type="Proteomes" id="UP001371218"/>
    </source>
</evidence>
<feature type="transmembrane region" description="Helical" evidence="7">
    <location>
        <begin position="91"/>
        <end position="115"/>
    </location>
</feature>
<comment type="similarity">
    <text evidence="7">Belongs to the binding-protein-dependent transport system permease family.</text>
</comment>
<dbReference type="Proteomes" id="UP001371218">
    <property type="component" value="Unassembled WGS sequence"/>
</dbReference>
<dbReference type="PROSITE" id="PS50928">
    <property type="entry name" value="ABC_TM1"/>
    <property type="match status" value="1"/>
</dbReference>
<dbReference type="RefSeq" id="WP_341425606.1">
    <property type="nucleotide sequence ID" value="NZ_JBBUTG010000005.1"/>
</dbReference>
<evidence type="ECO:0000256" key="3">
    <source>
        <dbReference type="ARBA" id="ARBA00022475"/>
    </source>
</evidence>
<feature type="transmembrane region" description="Helical" evidence="7">
    <location>
        <begin position="127"/>
        <end position="149"/>
    </location>
</feature>
<feature type="transmembrane region" description="Helical" evidence="7">
    <location>
        <begin position="203"/>
        <end position="224"/>
    </location>
</feature>
<feature type="transmembrane region" description="Helical" evidence="7">
    <location>
        <begin position="12"/>
        <end position="31"/>
    </location>
</feature>
<keyword evidence="5 7" id="KW-1133">Transmembrane helix</keyword>
<organism evidence="9 10">
    <name type="scientific">Ideonella lacteola</name>
    <dbReference type="NCBI Taxonomy" id="2984193"/>
    <lineage>
        <taxon>Bacteria</taxon>
        <taxon>Pseudomonadati</taxon>
        <taxon>Pseudomonadota</taxon>
        <taxon>Betaproteobacteria</taxon>
        <taxon>Burkholderiales</taxon>
        <taxon>Sphaerotilaceae</taxon>
        <taxon>Ideonella</taxon>
    </lineage>
</organism>
<reference evidence="9 10" key="1">
    <citation type="submission" date="2024-04" db="EMBL/GenBank/DDBJ databases">
        <title>Novel species of the genus Ideonella isolated from streams.</title>
        <authorList>
            <person name="Lu H."/>
        </authorList>
    </citation>
    <scope>NUCLEOTIDE SEQUENCE [LARGE SCALE GENOMIC DNA]</scope>
    <source>
        <strain evidence="9 10">DXS29W</strain>
    </source>
</reference>
<dbReference type="Gene3D" id="1.10.3720.10">
    <property type="entry name" value="MetI-like"/>
    <property type="match status" value="1"/>
</dbReference>
<dbReference type="SUPFAM" id="SSF161098">
    <property type="entry name" value="MetI-like"/>
    <property type="match status" value="1"/>
</dbReference>
<name>A0ABU9BRV0_9BURK</name>
<comment type="subcellular location">
    <subcellularLocation>
        <location evidence="1 7">Cell membrane</location>
        <topology evidence="1 7">Multi-pass membrane protein</topology>
    </subcellularLocation>
</comment>
<gene>
    <name evidence="9" type="ORF">AACH06_10410</name>
</gene>